<dbReference type="AlphaFoldDB" id="A0A2C5VM37"/>
<feature type="transmembrane region" description="Helical" evidence="1">
    <location>
        <begin position="12"/>
        <end position="36"/>
    </location>
</feature>
<keyword evidence="1" id="KW-1133">Transmembrane helix</keyword>
<sequence length="209" mass="23961">MSFSSSLRFIKHNIAVFLIVGGIFAGTAGAVGAWLWSEYRDLLQQKAQFEQRRFELAEVQHERERNLTEIMNKRELDLKNREYIAGQVESSYAERESVLKARELELQRTAQQLNQDQQALIAEHGEKAAEMKLQALMSEFSAMGVNLNVKPRCGKDQEKFYSAKSKYDEIYSWAEAHSLEKKYQNFLFHNQQSVITFGCVKNEAGASAP</sequence>
<dbReference type="RefSeq" id="WP_098964755.1">
    <property type="nucleotide sequence ID" value="NZ_PDKZ01000002.1"/>
</dbReference>
<comment type="caution">
    <text evidence="2">The sequence shown here is derived from an EMBL/GenBank/DDBJ whole genome shotgun (WGS) entry which is preliminary data.</text>
</comment>
<proteinExistence type="predicted"/>
<organism evidence="2 3">
    <name type="scientific">Pseudomonas putida</name>
    <name type="common">Arthrobacter siderocapsulatus</name>
    <dbReference type="NCBI Taxonomy" id="303"/>
    <lineage>
        <taxon>Bacteria</taxon>
        <taxon>Pseudomonadati</taxon>
        <taxon>Pseudomonadota</taxon>
        <taxon>Gammaproteobacteria</taxon>
        <taxon>Pseudomonadales</taxon>
        <taxon>Pseudomonadaceae</taxon>
        <taxon>Pseudomonas</taxon>
    </lineage>
</organism>
<evidence type="ECO:0000313" key="2">
    <source>
        <dbReference type="EMBL" id="PHH39798.1"/>
    </source>
</evidence>
<keyword evidence="1" id="KW-0472">Membrane</keyword>
<keyword evidence="1" id="KW-0812">Transmembrane</keyword>
<gene>
    <name evidence="2" type="ORF">CRX57_06315</name>
</gene>
<evidence type="ECO:0000256" key="1">
    <source>
        <dbReference type="SAM" id="Phobius"/>
    </source>
</evidence>
<accession>A0A2C5VM37</accession>
<reference evidence="3" key="1">
    <citation type="submission" date="2017-10" db="EMBL/GenBank/DDBJ databases">
        <title>FDA dAtabase for Regulatory Grade micrObial Sequences (FDA-ARGOS): Supporting development and validation of Infectious Disease Dx tests.</title>
        <authorList>
            <person name="Goldberg B."/>
            <person name="Campos J."/>
            <person name="Tallon L."/>
            <person name="Sadzewicz L."/>
            <person name="Ott S."/>
            <person name="Zhao X."/>
            <person name="Nagaraj S."/>
            <person name="Vavikolanu K."/>
            <person name="Aluvathingal J."/>
            <person name="Nadendla S."/>
            <person name="Geyer C."/>
            <person name="Sichtig H."/>
        </authorList>
    </citation>
    <scope>NUCLEOTIDE SEQUENCE [LARGE SCALE GENOMIC DNA]</scope>
    <source>
        <strain evidence="3">FDAARGOS_376</strain>
    </source>
</reference>
<dbReference type="Proteomes" id="UP000222460">
    <property type="component" value="Unassembled WGS sequence"/>
</dbReference>
<evidence type="ECO:0000313" key="3">
    <source>
        <dbReference type="Proteomes" id="UP000222460"/>
    </source>
</evidence>
<dbReference type="EMBL" id="PDKZ01000002">
    <property type="protein sequence ID" value="PHH39798.1"/>
    <property type="molecule type" value="Genomic_DNA"/>
</dbReference>
<name>A0A2C5VM37_PSEPU</name>
<protein>
    <submittedName>
        <fullName evidence="2">Uncharacterized protein</fullName>
    </submittedName>
</protein>